<dbReference type="PROSITE" id="PS50405">
    <property type="entry name" value="GST_CTER"/>
    <property type="match status" value="1"/>
</dbReference>
<feature type="domain" description="GST N-terminal" evidence="1">
    <location>
        <begin position="90"/>
        <end position="170"/>
    </location>
</feature>
<evidence type="ECO:0000259" key="2">
    <source>
        <dbReference type="PROSITE" id="PS50405"/>
    </source>
</evidence>
<dbReference type="InterPro" id="IPR004360">
    <property type="entry name" value="Glyas_Fos-R_dOase_dom"/>
</dbReference>
<dbReference type="GO" id="GO:0004364">
    <property type="term" value="F:glutathione transferase activity"/>
    <property type="evidence" value="ECO:0007669"/>
    <property type="project" value="TreeGrafter"/>
</dbReference>
<dbReference type="Proteomes" id="UP000703661">
    <property type="component" value="Unassembled WGS sequence"/>
</dbReference>
<dbReference type="AlphaFoldDB" id="A0A9P6MRB3"/>
<dbReference type="InterPro" id="IPR010987">
    <property type="entry name" value="Glutathione-S-Trfase_C-like"/>
</dbReference>
<feature type="domain" description="VOC" evidence="3">
    <location>
        <begin position="308"/>
        <end position="427"/>
    </location>
</feature>
<dbReference type="Gene3D" id="1.20.1050.10">
    <property type="match status" value="1"/>
</dbReference>
<gene>
    <name evidence="4" type="ORF">BGZ80_001701</name>
</gene>
<name>A0A9P6MRB3_9FUNG</name>
<evidence type="ECO:0000313" key="4">
    <source>
        <dbReference type="EMBL" id="KAG0010178.1"/>
    </source>
</evidence>
<comment type="caution">
    <text evidence="4">The sequence shown here is derived from an EMBL/GenBank/DDBJ whole genome shotgun (WGS) entry which is preliminary data.</text>
</comment>
<dbReference type="SUPFAM" id="SSF47616">
    <property type="entry name" value="GST C-terminal domain-like"/>
    <property type="match status" value="1"/>
</dbReference>
<evidence type="ECO:0000259" key="1">
    <source>
        <dbReference type="PROSITE" id="PS50404"/>
    </source>
</evidence>
<dbReference type="InterPro" id="IPR040079">
    <property type="entry name" value="Glutathione_S-Trfase"/>
</dbReference>
<dbReference type="InterPro" id="IPR004045">
    <property type="entry name" value="Glutathione_S-Trfase_N"/>
</dbReference>
<dbReference type="Pfam" id="PF14497">
    <property type="entry name" value="GST_C_3"/>
    <property type="match status" value="1"/>
</dbReference>
<dbReference type="InterPro" id="IPR004046">
    <property type="entry name" value="GST_C"/>
</dbReference>
<dbReference type="SUPFAM" id="SSF54593">
    <property type="entry name" value="Glyoxalase/Bleomycin resistance protein/Dihydroxybiphenyl dioxygenase"/>
    <property type="match status" value="1"/>
</dbReference>
<dbReference type="InterPro" id="IPR036249">
    <property type="entry name" value="Thioredoxin-like_sf"/>
</dbReference>
<feature type="domain" description="GST C-terminal" evidence="2">
    <location>
        <begin position="172"/>
        <end position="306"/>
    </location>
</feature>
<dbReference type="InterPro" id="IPR036282">
    <property type="entry name" value="Glutathione-S-Trfase_C_sf"/>
</dbReference>
<proteinExistence type="predicted"/>
<dbReference type="SUPFAM" id="SSF52833">
    <property type="entry name" value="Thioredoxin-like"/>
    <property type="match status" value="1"/>
</dbReference>
<dbReference type="Gene3D" id="3.40.30.10">
    <property type="entry name" value="Glutaredoxin"/>
    <property type="match status" value="1"/>
</dbReference>
<reference evidence="4" key="1">
    <citation type="journal article" date="2020" name="Fungal Divers.">
        <title>Resolving the Mortierellaceae phylogeny through synthesis of multi-gene phylogenetics and phylogenomics.</title>
        <authorList>
            <person name="Vandepol N."/>
            <person name="Liber J."/>
            <person name="Desiro A."/>
            <person name="Na H."/>
            <person name="Kennedy M."/>
            <person name="Barry K."/>
            <person name="Grigoriev I.V."/>
            <person name="Miller A.N."/>
            <person name="O'Donnell K."/>
            <person name="Stajich J.E."/>
            <person name="Bonito G."/>
        </authorList>
    </citation>
    <scope>NUCLEOTIDE SEQUENCE</scope>
    <source>
        <strain evidence="4">NRRL 2769</strain>
    </source>
</reference>
<organism evidence="4 5">
    <name type="scientific">Entomortierella chlamydospora</name>
    <dbReference type="NCBI Taxonomy" id="101097"/>
    <lineage>
        <taxon>Eukaryota</taxon>
        <taxon>Fungi</taxon>
        <taxon>Fungi incertae sedis</taxon>
        <taxon>Mucoromycota</taxon>
        <taxon>Mortierellomycotina</taxon>
        <taxon>Mortierellomycetes</taxon>
        <taxon>Mortierellales</taxon>
        <taxon>Mortierellaceae</taxon>
        <taxon>Entomortierella</taxon>
    </lineage>
</organism>
<evidence type="ECO:0000259" key="3">
    <source>
        <dbReference type="PROSITE" id="PS51819"/>
    </source>
</evidence>
<dbReference type="Gene3D" id="3.10.180.10">
    <property type="entry name" value="2,3-Dihydroxybiphenyl 1,2-Dioxygenase, domain 1"/>
    <property type="match status" value="1"/>
</dbReference>
<dbReference type="InterPro" id="IPR037523">
    <property type="entry name" value="VOC_core"/>
</dbReference>
<dbReference type="SFLD" id="SFLDS00019">
    <property type="entry name" value="Glutathione_Transferase_(cytos"/>
    <property type="match status" value="1"/>
</dbReference>
<dbReference type="GO" id="GO:0006749">
    <property type="term" value="P:glutathione metabolic process"/>
    <property type="evidence" value="ECO:0007669"/>
    <property type="project" value="TreeGrafter"/>
</dbReference>
<dbReference type="InterPro" id="IPR029068">
    <property type="entry name" value="Glyas_Bleomycin-R_OHBP_Dase"/>
</dbReference>
<dbReference type="OrthoDB" id="414243at2759"/>
<dbReference type="PANTHER" id="PTHR11571">
    <property type="entry name" value="GLUTATHIONE S-TRANSFERASE"/>
    <property type="match status" value="1"/>
</dbReference>
<evidence type="ECO:0000313" key="5">
    <source>
        <dbReference type="Proteomes" id="UP000703661"/>
    </source>
</evidence>
<dbReference type="PROSITE" id="PS50404">
    <property type="entry name" value="GST_NTER"/>
    <property type="match status" value="1"/>
</dbReference>
<protein>
    <submittedName>
        <fullName evidence="4">Uncharacterized protein</fullName>
    </submittedName>
</protein>
<sequence length="428" mass="48300">MPILRPLTFSPYTRSILQLRHTRLPALPRISPYTSAFTMTKRNSATGTNDANDVDMTAVDQGSKKPKICDDVFAYPKDEYTIECDFLKNSRFEILYMATRARAEVPRMLLEYVGANYSSATPVDWPAGKKETPFGLLPVLTHVKPNGEVFTVPEVPALTRYLGRLFGLTGKNFEEDAILDACFQSATDNILNVLLMEVWMKPDPKNKECIDTAFEKLVPIFDGFERYLAANGSNGYLLGEKTTFSDFPIYDWLEHFYKEYPENAKALVSETVRPSIYKLYKRFDSNPRIRAYIDGGRWEYRPASPMISLYSTGVIVSNWDEAFEFYNKKLGLKCVRNVEVGGDGGRYAEFVVNEQEKTRFTIYTSCKDTEIPKHNGGISFTVRSVKDTHDGLVKKGVSSKMGPTKMPWGEMAQVADPDGNVLTLNSGP</sequence>
<dbReference type="PROSITE" id="PS51819">
    <property type="entry name" value="VOC"/>
    <property type="match status" value="1"/>
</dbReference>
<dbReference type="EMBL" id="JAAAID010001395">
    <property type="protein sequence ID" value="KAG0010178.1"/>
    <property type="molecule type" value="Genomic_DNA"/>
</dbReference>
<dbReference type="PANTHER" id="PTHR11571:SF150">
    <property type="entry name" value="GLUTATHIONE S-TRANSFERASE"/>
    <property type="match status" value="1"/>
</dbReference>
<accession>A0A9P6MRB3</accession>
<dbReference type="InterPro" id="IPR050213">
    <property type="entry name" value="GST_superfamily"/>
</dbReference>
<keyword evidence="5" id="KW-1185">Reference proteome</keyword>
<dbReference type="Pfam" id="PF00903">
    <property type="entry name" value="Glyoxalase"/>
    <property type="match status" value="1"/>
</dbReference>